<dbReference type="InterPro" id="IPR006766">
    <property type="entry name" value="EXORDIUM-like"/>
</dbReference>
<evidence type="ECO:0000313" key="8">
    <source>
        <dbReference type="Proteomes" id="UP001231189"/>
    </source>
</evidence>
<keyword evidence="8" id="KW-1185">Reference proteome</keyword>
<evidence type="ECO:0000256" key="3">
    <source>
        <dbReference type="ARBA" id="ARBA00022525"/>
    </source>
</evidence>
<organism evidence="7 8">
    <name type="scientific">Lolium multiflorum</name>
    <name type="common">Italian ryegrass</name>
    <name type="synonym">Lolium perenne subsp. multiflorum</name>
    <dbReference type="NCBI Taxonomy" id="4521"/>
    <lineage>
        <taxon>Eukaryota</taxon>
        <taxon>Viridiplantae</taxon>
        <taxon>Streptophyta</taxon>
        <taxon>Embryophyta</taxon>
        <taxon>Tracheophyta</taxon>
        <taxon>Spermatophyta</taxon>
        <taxon>Magnoliopsida</taxon>
        <taxon>Liliopsida</taxon>
        <taxon>Poales</taxon>
        <taxon>Poaceae</taxon>
        <taxon>BOP clade</taxon>
        <taxon>Pooideae</taxon>
        <taxon>Poodae</taxon>
        <taxon>Poeae</taxon>
        <taxon>Poeae Chloroplast Group 2 (Poeae type)</taxon>
        <taxon>Loliodinae</taxon>
        <taxon>Loliinae</taxon>
        <taxon>Lolium</taxon>
    </lineage>
</organism>
<evidence type="ECO:0000256" key="2">
    <source>
        <dbReference type="ARBA" id="ARBA00022523"/>
    </source>
</evidence>
<reference evidence="7" key="1">
    <citation type="submission" date="2023-07" db="EMBL/GenBank/DDBJ databases">
        <title>A chromosome-level genome assembly of Lolium multiflorum.</title>
        <authorList>
            <person name="Chen Y."/>
            <person name="Copetti D."/>
            <person name="Kolliker R."/>
            <person name="Studer B."/>
        </authorList>
    </citation>
    <scope>NUCLEOTIDE SEQUENCE</scope>
    <source>
        <strain evidence="7">02402/16</strain>
        <tissue evidence="7">Leaf</tissue>
    </source>
</reference>
<evidence type="ECO:0000256" key="5">
    <source>
        <dbReference type="ARBA" id="ARBA00023591"/>
    </source>
</evidence>
<comment type="caution">
    <text evidence="7">The sequence shown here is derived from an EMBL/GenBank/DDBJ whole genome shotgun (WGS) entry which is preliminary data.</text>
</comment>
<dbReference type="Pfam" id="PF04674">
    <property type="entry name" value="Phi_1"/>
    <property type="match status" value="1"/>
</dbReference>
<comment type="similarity">
    <text evidence="5">Belongs to the EXORDIUM family.</text>
</comment>
<feature type="signal peptide" evidence="6">
    <location>
        <begin position="1"/>
        <end position="20"/>
    </location>
</feature>
<evidence type="ECO:0000256" key="4">
    <source>
        <dbReference type="ARBA" id="ARBA00022729"/>
    </source>
</evidence>
<sequence>MKSHAVCSLLLALLVGLTRPSPCTASLYVPPPPVMAYHHGAVLDGTVPVSVLYYGTFSPHHKAILADFLLSLSPRARPHTFGAPAASASPSVARWWETVDRYVQRAGRERTRVLLTNQVSDEGCSLGKRLSRLQVEQLAARLGVAPGGVAVVLTAADVAVETFCESSCGLHGSAAPGGAVHVWVGNAAVQCPGRCAWPFHAADGYHPAGPAHQGSGDTLRAPNGDAGVDGMVINLAALLAGAVTNPYGHGYFQGDAGAPVEVGAGCPGVYGRGAYPGYPGKVRLDTTTGAGYNAVGRNGRRYLVPALVDPANYSCLIMV</sequence>
<dbReference type="PANTHER" id="PTHR31279:SF73">
    <property type="entry name" value="OS10G0376400 PROTEIN"/>
    <property type="match status" value="1"/>
</dbReference>
<name>A0AAD8RPL0_LOLMU</name>
<protein>
    <recommendedName>
        <fullName evidence="9">Protein EXORDIUM</fullName>
    </recommendedName>
</protein>
<proteinExistence type="inferred from homology"/>
<gene>
    <name evidence="7" type="ORF">QYE76_001881</name>
</gene>
<evidence type="ECO:0008006" key="9">
    <source>
        <dbReference type="Google" id="ProtNLM"/>
    </source>
</evidence>
<dbReference type="GO" id="GO:0048046">
    <property type="term" value="C:apoplast"/>
    <property type="evidence" value="ECO:0007669"/>
    <property type="project" value="UniProtKB-SubCell"/>
</dbReference>
<evidence type="ECO:0000256" key="1">
    <source>
        <dbReference type="ARBA" id="ARBA00004271"/>
    </source>
</evidence>
<evidence type="ECO:0000313" key="7">
    <source>
        <dbReference type="EMBL" id="KAK1627566.1"/>
    </source>
</evidence>
<dbReference type="PANTHER" id="PTHR31279">
    <property type="entry name" value="PROTEIN EXORDIUM-LIKE 5"/>
    <property type="match status" value="1"/>
</dbReference>
<accession>A0AAD8RPL0</accession>
<dbReference type="EMBL" id="JAUUTY010000005">
    <property type="protein sequence ID" value="KAK1627566.1"/>
    <property type="molecule type" value="Genomic_DNA"/>
</dbReference>
<dbReference type="Proteomes" id="UP001231189">
    <property type="component" value="Unassembled WGS sequence"/>
</dbReference>
<comment type="subcellular location">
    <subcellularLocation>
        <location evidence="1">Secreted</location>
        <location evidence="1">Extracellular space</location>
        <location evidence="1">Apoplast</location>
    </subcellularLocation>
</comment>
<keyword evidence="2" id="KW-0052">Apoplast</keyword>
<dbReference type="AlphaFoldDB" id="A0AAD8RPL0"/>
<feature type="chain" id="PRO_5042063085" description="Protein EXORDIUM" evidence="6">
    <location>
        <begin position="21"/>
        <end position="319"/>
    </location>
</feature>
<evidence type="ECO:0000256" key="6">
    <source>
        <dbReference type="SAM" id="SignalP"/>
    </source>
</evidence>
<keyword evidence="3" id="KW-0964">Secreted</keyword>
<keyword evidence="4 6" id="KW-0732">Signal</keyword>